<keyword evidence="4" id="KW-0804">Transcription</keyword>
<dbReference type="InterPro" id="IPR013325">
    <property type="entry name" value="RNA_pol_sigma_r2"/>
</dbReference>
<evidence type="ECO:0000256" key="1">
    <source>
        <dbReference type="ARBA" id="ARBA00010641"/>
    </source>
</evidence>
<comment type="caution">
    <text evidence="7">The sequence shown here is derived from an EMBL/GenBank/DDBJ whole genome shotgun (WGS) entry which is preliminary data.</text>
</comment>
<dbReference type="Gene3D" id="1.10.10.10">
    <property type="entry name" value="Winged helix-like DNA-binding domain superfamily/Winged helix DNA-binding domain"/>
    <property type="match status" value="1"/>
</dbReference>
<name>A0A917C974_9HYPH</name>
<reference evidence="7" key="1">
    <citation type="journal article" date="2014" name="Int. J. Syst. Evol. Microbiol.">
        <title>Complete genome sequence of Corynebacterium casei LMG S-19264T (=DSM 44701T), isolated from a smear-ripened cheese.</title>
        <authorList>
            <consortium name="US DOE Joint Genome Institute (JGI-PGF)"/>
            <person name="Walter F."/>
            <person name="Albersmeier A."/>
            <person name="Kalinowski J."/>
            <person name="Ruckert C."/>
        </authorList>
    </citation>
    <scope>NUCLEOTIDE SEQUENCE</scope>
    <source>
        <strain evidence="7">CCM 7897</strain>
    </source>
</reference>
<comment type="similarity">
    <text evidence="1">Belongs to the sigma-70 factor family. ECF subfamily.</text>
</comment>
<gene>
    <name evidence="7" type="ORF">GCM10007301_38260</name>
</gene>
<dbReference type="PANTHER" id="PTHR43133">
    <property type="entry name" value="RNA POLYMERASE ECF-TYPE SIGMA FACTO"/>
    <property type="match status" value="1"/>
</dbReference>
<dbReference type="InterPro" id="IPR007627">
    <property type="entry name" value="RNA_pol_sigma70_r2"/>
</dbReference>
<dbReference type="GO" id="GO:0006352">
    <property type="term" value="P:DNA-templated transcription initiation"/>
    <property type="evidence" value="ECO:0007669"/>
    <property type="project" value="InterPro"/>
</dbReference>
<evidence type="ECO:0000256" key="3">
    <source>
        <dbReference type="ARBA" id="ARBA00023082"/>
    </source>
</evidence>
<dbReference type="InterPro" id="IPR039425">
    <property type="entry name" value="RNA_pol_sigma-70-like"/>
</dbReference>
<keyword evidence="2" id="KW-0805">Transcription regulation</keyword>
<dbReference type="Pfam" id="PF04542">
    <property type="entry name" value="Sigma70_r2"/>
    <property type="match status" value="1"/>
</dbReference>
<evidence type="ECO:0000256" key="4">
    <source>
        <dbReference type="ARBA" id="ARBA00023163"/>
    </source>
</evidence>
<protein>
    <submittedName>
        <fullName evidence="7">Siderophore-interacting protein</fullName>
    </submittedName>
</protein>
<dbReference type="NCBIfam" id="TIGR02937">
    <property type="entry name" value="sigma70-ECF"/>
    <property type="match status" value="1"/>
</dbReference>
<feature type="domain" description="RNA polymerase sigma factor 70 region 4 type 2" evidence="6">
    <location>
        <begin position="124"/>
        <end position="175"/>
    </location>
</feature>
<dbReference type="EMBL" id="BMCT01000006">
    <property type="protein sequence ID" value="GGF74747.1"/>
    <property type="molecule type" value="Genomic_DNA"/>
</dbReference>
<dbReference type="GO" id="GO:0016987">
    <property type="term" value="F:sigma factor activity"/>
    <property type="evidence" value="ECO:0007669"/>
    <property type="project" value="UniProtKB-KW"/>
</dbReference>
<evidence type="ECO:0000313" key="8">
    <source>
        <dbReference type="Proteomes" id="UP000606044"/>
    </source>
</evidence>
<evidence type="ECO:0000313" key="7">
    <source>
        <dbReference type="EMBL" id="GGF74747.1"/>
    </source>
</evidence>
<evidence type="ECO:0000259" key="5">
    <source>
        <dbReference type="Pfam" id="PF04542"/>
    </source>
</evidence>
<dbReference type="Proteomes" id="UP000606044">
    <property type="component" value="Unassembled WGS sequence"/>
</dbReference>
<dbReference type="InterPro" id="IPR013249">
    <property type="entry name" value="RNA_pol_sigma70_r4_t2"/>
</dbReference>
<keyword evidence="3" id="KW-0731">Sigma factor</keyword>
<evidence type="ECO:0000256" key="2">
    <source>
        <dbReference type="ARBA" id="ARBA00023015"/>
    </source>
</evidence>
<organism evidence="7 8">
    <name type="scientific">Azorhizobium oxalatiphilum</name>
    <dbReference type="NCBI Taxonomy" id="980631"/>
    <lineage>
        <taxon>Bacteria</taxon>
        <taxon>Pseudomonadati</taxon>
        <taxon>Pseudomonadota</taxon>
        <taxon>Alphaproteobacteria</taxon>
        <taxon>Hyphomicrobiales</taxon>
        <taxon>Xanthobacteraceae</taxon>
        <taxon>Azorhizobium</taxon>
    </lineage>
</organism>
<dbReference type="InterPro" id="IPR036388">
    <property type="entry name" value="WH-like_DNA-bd_sf"/>
</dbReference>
<accession>A0A917C974</accession>
<dbReference type="AlphaFoldDB" id="A0A917C974"/>
<proteinExistence type="inferred from homology"/>
<evidence type="ECO:0000259" key="6">
    <source>
        <dbReference type="Pfam" id="PF08281"/>
    </source>
</evidence>
<dbReference type="InterPro" id="IPR013324">
    <property type="entry name" value="RNA_pol_sigma_r3/r4-like"/>
</dbReference>
<dbReference type="SUPFAM" id="SSF88946">
    <property type="entry name" value="Sigma2 domain of RNA polymerase sigma factors"/>
    <property type="match status" value="1"/>
</dbReference>
<dbReference type="GO" id="GO:0003677">
    <property type="term" value="F:DNA binding"/>
    <property type="evidence" value="ECO:0007669"/>
    <property type="project" value="InterPro"/>
</dbReference>
<dbReference type="Gene3D" id="1.10.1740.10">
    <property type="match status" value="1"/>
</dbReference>
<feature type="domain" description="RNA polymerase sigma-70 region 2" evidence="5">
    <location>
        <begin position="24"/>
        <end position="89"/>
    </location>
</feature>
<keyword evidence="8" id="KW-1185">Reference proteome</keyword>
<reference evidence="7" key="2">
    <citation type="submission" date="2020-09" db="EMBL/GenBank/DDBJ databases">
        <authorList>
            <person name="Sun Q."/>
            <person name="Sedlacek I."/>
        </authorList>
    </citation>
    <scope>NUCLEOTIDE SEQUENCE</scope>
    <source>
        <strain evidence="7">CCM 7897</strain>
    </source>
</reference>
<dbReference type="PANTHER" id="PTHR43133:SF63">
    <property type="entry name" value="RNA POLYMERASE SIGMA FACTOR FECI-RELATED"/>
    <property type="match status" value="1"/>
</dbReference>
<dbReference type="Pfam" id="PF08281">
    <property type="entry name" value="Sigma70_r4_2"/>
    <property type="match status" value="1"/>
</dbReference>
<dbReference type="SUPFAM" id="SSF88659">
    <property type="entry name" value="Sigma3 and sigma4 domains of RNA polymerase sigma factors"/>
    <property type="match status" value="1"/>
</dbReference>
<sequence>MTTASISASGLNDLDSNELLNRAIEAHYEEITAAVRRRGHSRGAALDIVHDLYVKLASHPDVLRDKRSISAFLCRAAINLGIDRFRRERFETQLFSGTQEEAQAVAADTASPAYGLEVEARIALLRDAIGELPARRRAVFILHRLHHLSPDEIAARMRISRNMVDRHLRRALAHCLDRLLEMG</sequence>
<dbReference type="RefSeq" id="WP_188581557.1">
    <property type="nucleotide sequence ID" value="NZ_BMCT01000006.1"/>
</dbReference>
<dbReference type="InterPro" id="IPR014284">
    <property type="entry name" value="RNA_pol_sigma-70_dom"/>
</dbReference>